<comment type="similarity">
    <text evidence="3 7">Belongs to the KduI family.</text>
</comment>
<dbReference type="GO" id="GO:0045490">
    <property type="term" value="P:pectin catabolic process"/>
    <property type="evidence" value="ECO:0007669"/>
    <property type="project" value="UniProtKB-UniRule"/>
</dbReference>
<dbReference type="NCBIfam" id="NF002091">
    <property type="entry name" value="PRK00924.1"/>
    <property type="match status" value="1"/>
</dbReference>
<evidence type="ECO:0000256" key="6">
    <source>
        <dbReference type="ARBA" id="ARBA00023235"/>
    </source>
</evidence>
<dbReference type="GO" id="GO:0008697">
    <property type="term" value="F:4-deoxy-L-threo-5-hexosulose-uronate ketol-isomerase activity"/>
    <property type="evidence" value="ECO:0007669"/>
    <property type="project" value="UniProtKB-UniRule"/>
</dbReference>
<proteinExistence type="inferred from homology"/>
<evidence type="ECO:0000313" key="9">
    <source>
        <dbReference type="Proteomes" id="UP000064920"/>
    </source>
</evidence>
<evidence type="ECO:0000256" key="3">
    <source>
        <dbReference type="ARBA" id="ARBA00008086"/>
    </source>
</evidence>
<dbReference type="InterPro" id="IPR021120">
    <property type="entry name" value="KduI/IolB_isomerase"/>
</dbReference>
<dbReference type="CDD" id="cd20294">
    <property type="entry name" value="cupin_KduI_N"/>
    <property type="match status" value="1"/>
</dbReference>
<evidence type="ECO:0000313" key="8">
    <source>
        <dbReference type="EMBL" id="ALI54207.1"/>
    </source>
</evidence>
<feature type="binding site" evidence="7">
    <location>
        <position position="196"/>
    </location>
    <ligand>
        <name>Zn(2+)</name>
        <dbReference type="ChEBI" id="CHEBI:29105"/>
    </ligand>
</feature>
<dbReference type="PATRIC" id="fig|1397108.4.peg.268"/>
<comment type="function">
    <text evidence="7">Catalyzes the isomerization of 5-dehydro-4-deoxy-D-glucuronate to 3-deoxy-D-glycero-2,5-hexodiulosonate.</text>
</comment>
<dbReference type="GO" id="GO:0008270">
    <property type="term" value="F:zinc ion binding"/>
    <property type="evidence" value="ECO:0007669"/>
    <property type="project" value="UniProtKB-UniRule"/>
</dbReference>
<dbReference type="CDD" id="cd20491">
    <property type="entry name" value="cupin_KduI_C"/>
    <property type="match status" value="1"/>
</dbReference>
<dbReference type="PANTHER" id="PTHR38461:SF1">
    <property type="entry name" value="4-DEOXY-L-THREO-5-HEXOSULOSE-URONATE KETOL-ISOMERASE"/>
    <property type="match status" value="1"/>
</dbReference>
<feature type="binding site" evidence="7">
    <location>
        <position position="201"/>
    </location>
    <ligand>
        <name>Zn(2+)</name>
        <dbReference type="ChEBI" id="CHEBI:29105"/>
    </ligand>
</feature>
<dbReference type="UniPathway" id="UPA00545">
    <property type="reaction ID" value="UER00826"/>
</dbReference>
<dbReference type="KEGG" id="cmar:IMCC12053_257"/>
<feature type="binding site" evidence="7">
    <location>
        <position position="194"/>
    </location>
    <ligand>
        <name>Zn(2+)</name>
        <dbReference type="ChEBI" id="CHEBI:29105"/>
    </ligand>
</feature>
<dbReference type="Pfam" id="PF04962">
    <property type="entry name" value="KduI"/>
    <property type="match status" value="1"/>
</dbReference>
<accession>A0A0N9ZF48</accession>
<feature type="binding site" evidence="7">
    <location>
        <position position="243"/>
    </location>
    <ligand>
        <name>Zn(2+)</name>
        <dbReference type="ChEBI" id="CHEBI:29105"/>
    </ligand>
</feature>
<keyword evidence="6 7" id="KW-0413">Isomerase</keyword>
<dbReference type="GO" id="GO:0019698">
    <property type="term" value="P:D-galacturonate catabolic process"/>
    <property type="evidence" value="ECO:0007669"/>
    <property type="project" value="TreeGrafter"/>
</dbReference>
<evidence type="ECO:0000256" key="4">
    <source>
        <dbReference type="ARBA" id="ARBA00022723"/>
    </source>
</evidence>
<dbReference type="InterPro" id="IPR007045">
    <property type="entry name" value="KduI"/>
</dbReference>
<evidence type="ECO:0000256" key="2">
    <source>
        <dbReference type="ARBA" id="ARBA00005148"/>
    </source>
</evidence>
<dbReference type="InterPro" id="IPR014710">
    <property type="entry name" value="RmlC-like_jellyroll"/>
</dbReference>
<evidence type="ECO:0000256" key="5">
    <source>
        <dbReference type="ARBA" id="ARBA00022833"/>
    </source>
</evidence>
<evidence type="ECO:0000256" key="7">
    <source>
        <dbReference type="HAMAP-Rule" id="MF_00687"/>
    </source>
</evidence>
<comment type="catalytic activity">
    <reaction evidence="1 7">
        <text>5-dehydro-4-deoxy-D-glucuronate = 3-deoxy-D-glycero-2,5-hexodiulosonate</text>
        <dbReference type="Rhea" id="RHEA:23896"/>
        <dbReference type="ChEBI" id="CHEBI:17117"/>
        <dbReference type="ChEBI" id="CHEBI:29071"/>
        <dbReference type="EC" id="5.3.1.17"/>
    </reaction>
</comment>
<dbReference type="HAMAP" id="MF_00687">
    <property type="entry name" value="KduI"/>
    <property type="match status" value="1"/>
</dbReference>
<name>A0A0N9ZF48_9RHOB</name>
<dbReference type="Gene3D" id="2.60.120.520">
    <property type="entry name" value="pectin degrading enzyme 5-keto 4- deoxyuronate isomerase, domain 1"/>
    <property type="match status" value="1"/>
</dbReference>
<protein>
    <recommendedName>
        <fullName evidence="7">4-deoxy-L-threo-5-hexosulose-uronate ketol-isomerase</fullName>
        <ecNumber evidence="7">5.3.1.17</ecNumber>
    </recommendedName>
    <alternativeName>
        <fullName evidence="7">5-keto-4-deoxyuronate isomerase</fullName>
    </alternativeName>
    <alternativeName>
        <fullName evidence="7">DKI isomerase</fullName>
    </alternativeName>
</protein>
<keyword evidence="5 7" id="KW-0862">Zinc</keyword>
<dbReference type="EC" id="5.3.1.17" evidence="7"/>
<dbReference type="AlphaFoldDB" id="A0A0N9ZF48"/>
<dbReference type="Gene3D" id="2.60.120.10">
    <property type="entry name" value="Jelly Rolls"/>
    <property type="match status" value="1"/>
</dbReference>
<dbReference type="InterPro" id="IPR027449">
    <property type="entry name" value="KduI_N"/>
</dbReference>
<dbReference type="STRING" id="1397108.IMCC12053_257"/>
<reference evidence="8 9" key="1">
    <citation type="submission" date="2015-05" db="EMBL/GenBank/DDBJ databases">
        <authorList>
            <person name="Wang D.B."/>
            <person name="Wang M."/>
        </authorList>
    </citation>
    <scope>NUCLEOTIDE SEQUENCE [LARGE SCALE GENOMIC DNA]</scope>
    <source>
        <strain evidence="8 9">IMCC 12053</strain>
    </source>
</reference>
<keyword evidence="9" id="KW-1185">Reference proteome</keyword>
<comment type="pathway">
    <text evidence="2 7">Glycan metabolism; pectin degradation; 2-dehydro-3-deoxy-D-gluconate from pectin: step 4/5.</text>
</comment>
<gene>
    <name evidence="7" type="primary">kduI</name>
    <name evidence="8" type="ORF">IMCC12053_257</name>
</gene>
<dbReference type="Proteomes" id="UP000064920">
    <property type="component" value="Chromosome"/>
</dbReference>
<organism evidence="8 9">
    <name type="scientific">Celeribacter marinus</name>
    <dbReference type="NCBI Taxonomy" id="1397108"/>
    <lineage>
        <taxon>Bacteria</taxon>
        <taxon>Pseudomonadati</taxon>
        <taxon>Pseudomonadota</taxon>
        <taxon>Alphaproteobacteria</taxon>
        <taxon>Rhodobacterales</taxon>
        <taxon>Roseobacteraceae</taxon>
        <taxon>Celeribacter</taxon>
    </lineage>
</organism>
<dbReference type="SUPFAM" id="SSF51182">
    <property type="entry name" value="RmlC-like cupins"/>
    <property type="match status" value="1"/>
</dbReference>
<evidence type="ECO:0000256" key="1">
    <source>
        <dbReference type="ARBA" id="ARBA00000552"/>
    </source>
</evidence>
<dbReference type="EMBL" id="CP012023">
    <property type="protein sequence ID" value="ALI54207.1"/>
    <property type="molecule type" value="Genomic_DNA"/>
</dbReference>
<dbReference type="GO" id="GO:0042840">
    <property type="term" value="P:D-glucuronate catabolic process"/>
    <property type="evidence" value="ECO:0007669"/>
    <property type="project" value="TreeGrafter"/>
</dbReference>
<dbReference type="PIRSF" id="PIRSF006625">
    <property type="entry name" value="KduI"/>
    <property type="match status" value="1"/>
</dbReference>
<dbReference type="PANTHER" id="PTHR38461">
    <property type="entry name" value="4-DEOXY-L-THREO-5-HEXOSULOSE-URONATE KETOL-ISOMERASE"/>
    <property type="match status" value="1"/>
</dbReference>
<sequence>MTILNVETRHAIHPDHAKGMDTQGLRDNFLCEGMFKEGEINLVYTHYDRFTVGGAVPAGGSLTLDKVEETRTATFLERREMGIVNIGGAGTVEAGGESFAMNEGDVLYLGMGSGAVTFTGQGRFYITSCPAHHAYPSRLVTVADAAKMELGDAATSNKRTINQFIHPLVMQSCQLVLGYTALEEGSVWNTMPAHVHDRRMEAYLYWGMDEASRVLHLMGEPQETRHMFVANEEAIVSPTWSIHSGAGIGKYNFIWAMAGDNVDYTDMDFVQPSELR</sequence>
<dbReference type="InterPro" id="IPR011051">
    <property type="entry name" value="RmlC_Cupin_sf"/>
</dbReference>
<comment type="cofactor">
    <cofactor evidence="7">
        <name>Zn(2+)</name>
        <dbReference type="ChEBI" id="CHEBI:29105"/>
    </cofactor>
    <text evidence="7">Binds 1 zinc ion per subunit.</text>
</comment>
<keyword evidence="4 7" id="KW-0479">Metal-binding</keyword>